<dbReference type="InterPro" id="IPR023298">
    <property type="entry name" value="ATPase_P-typ_TM_dom_sf"/>
</dbReference>
<feature type="transmembrane region" description="Helical" evidence="10">
    <location>
        <begin position="189"/>
        <end position="205"/>
    </location>
</feature>
<feature type="transmembrane region" description="Helical" evidence="10">
    <location>
        <begin position="157"/>
        <end position="177"/>
    </location>
</feature>
<dbReference type="InterPro" id="IPR018303">
    <property type="entry name" value="ATPase_P-typ_P_site"/>
</dbReference>
<dbReference type="FunFam" id="2.70.150.10:FF:000002">
    <property type="entry name" value="Copper-transporting ATPase 1, putative"/>
    <property type="match status" value="1"/>
</dbReference>
<keyword evidence="9 10" id="KW-0472">Membrane</keyword>
<feature type="transmembrane region" description="Helical" evidence="10">
    <location>
        <begin position="681"/>
        <end position="702"/>
    </location>
</feature>
<dbReference type="Gene3D" id="2.70.150.10">
    <property type="entry name" value="Calcium-transporting ATPase, cytoplasmic transduction domain A"/>
    <property type="match status" value="1"/>
</dbReference>
<dbReference type="InterPro" id="IPR023299">
    <property type="entry name" value="ATPase_P-typ_cyto_dom_N"/>
</dbReference>
<dbReference type="InterPro" id="IPR036412">
    <property type="entry name" value="HAD-like_sf"/>
</dbReference>
<dbReference type="Gene3D" id="3.40.50.1000">
    <property type="entry name" value="HAD superfamily/HAD-like"/>
    <property type="match status" value="1"/>
</dbReference>
<dbReference type="PROSITE" id="PS01047">
    <property type="entry name" value="HMA_1"/>
    <property type="match status" value="1"/>
</dbReference>
<dbReference type="GO" id="GO:0055070">
    <property type="term" value="P:copper ion homeostasis"/>
    <property type="evidence" value="ECO:0007669"/>
    <property type="project" value="TreeGrafter"/>
</dbReference>
<dbReference type="GO" id="GO:0016887">
    <property type="term" value="F:ATP hydrolysis activity"/>
    <property type="evidence" value="ECO:0007669"/>
    <property type="project" value="InterPro"/>
</dbReference>
<keyword evidence="3 10" id="KW-0812">Transmembrane</keyword>
<dbReference type="InterPro" id="IPR044492">
    <property type="entry name" value="P_typ_ATPase_HD_dom"/>
</dbReference>
<dbReference type="CDD" id="cd02094">
    <property type="entry name" value="P-type_ATPase_Cu-like"/>
    <property type="match status" value="1"/>
</dbReference>
<dbReference type="Pfam" id="PF00122">
    <property type="entry name" value="E1-E2_ATPase"/>
    <property type="match status" value="1"/>
</dbReference>
<dbReference type="SUPFAM" id="SSF81653">
    <property type="entry name" value="Calcium ATPase, transduction domain A"/>
    <property type="match status" value="1"/>
</dbReference>
<dbReference type="NCBIfam" id="TIGR01511">
    <property type="entry name" value="ATPase-IB1_Cu"/>
    <property type="match status" value="1"/>
</dbReference>
<dbReference type="AlphaFoldDB" id="A0A3G3IF92"/>
<dbReference type="GeneID" id="41321079"/>
<dbReference type="Gene3D" id="3.40.1110.10">
    <property type="entry name" value="Calcium-transporting ATPase, cytoplasmic domain N"/>
    <property type="match status" value="1"/>
</dbReference>
<dbReference type="InterPro" id="IPR008250">
    <property type="entry name" value="ATPase_P-typ_transduc_dom_A_sf"/>
</dbReference>
<evidence type="ECO:0000259" key="11">
    <source>
        <dbReference type="PROSITE" id="PS50846"/>
    </source>
</evidence>
<dbReference type="RefSeq" id="WP_015504182.1">
    <property type="nucleotide sequence ID" value="NZ_CP017686.1"/>
</dbReference>
<dbReference type="SFLD" id="SFLDG00002">
    <property type="entry name" value="C1.7:_P-type_atpase_like"/>
    <property type="match status" value="1"/>
</dbReference>
<protein>
    <submittedName>
        <fullName evidence="12">Copper-translocating P-type ATPase</fullName>
    </submittedName>
</protein>
<feature type="transmembrane region" description="Helical" evidence="10">
    <location>
        <begin position="367"/>
        <end position="394"/>
    </location>
</feature>
<dbReference type="SUPFAM" id="SSF81665">
    <property type="entry name" value="Calcium ATPase, transmembrane domain M"/>
    <property type="match status" value="1"/>
</dbReference>
<dbReference type="InterPro" id="IPR059000">
    <property type="entry name" value="ATPase_P-type_domA"/>
</dbReference>
<dbReference type="SFLD" id="SFLDS00003">
    <property type="entry name" value="Haloacid_Dehalogenase"/>
    <property type="match status" value="1"/>
</dbReference>
<dbReference type="PANTHER" id="PTHR43520">
    <property type="entry name" value="ATP7, ISOFORM B"/>
    <property type="match status" value="1"/>
</dbReference>
<feature type="transmembrane region" description="Helical" evidence="10">
    <location>
        <begin position="339"/>
        <end position="361"/>
    </location>
</feature>
<dbReference type="Pfam" id="PF00403">
    <property type="entry name" value="HMA"/>
    <property type="match status" value="1"/>
</dbReference>
<keyword evidence="4" id="KW-0479">Metal-binding</keyword>
<dbReference type="GO" id="GO:0016020">
    <property type="term" value="C:membrane"/>
    <property type="evidence" value="ECO:0007669"/>
    <property type="project" value="InterPro"/>
</dbReference>
<dbReference type="SFLD" id="SFLDF00027">
    <property type="entry name" value="p-type_atpase"/>
    <property type="match status" value="1"/>
</dbReference>
<evidence type="ECO:0000256" key="2">
    <source>
        <dbReference type="ARBA" id="ARBA00006024"/>
    </source>
</evidence>
<dbReference type="Gene3D" id="3.30.70.100">
    <property type="match status" value="1"/>
</dbReference>
<keyword evidence="5" id="KW-0547">Nucleotide-binding</keyword>
<feature type="transmembrane region" description="Helical" evidence="10">
    <location>
        <begin position="120"/>
        <end position="136"/>
    </location>
</feature>
<dbReference type="GO" id="GO:0043682">
    <property type="term" value="F:P-type divalent copper transporter activity"/>
    <property type="evidence" value="ECO:0007669"/>
    <property type="project" value="TreeGrafter"/>
</dbReference>
<dbReference type="InterPro" id="IPR001757">
    <property type="entry name" value="P_typ_ATPase"/>
</dbReference>
<feature type="domain" description="HMA" evidence="11">
    <location>
        <begin position="2"/>
        <end position="67"/>
    </location>
</feature>
<accession>A0A3G3IF92</accession>
<sequence length="743" mass="77473">MIKETLRIGGMSCAACAVKIEESVRKVDGVEEATANYGNNTMTVEYSEGTDRALIVRAVEKAGYTVIEGDAEAIAEADRKEASYKKRNLILALAFSIPLSIYAMGPMVGLDVPFHDDPGIYSAIQLVLCAVVMFAGRRFFTRGISGLLRMSPNMDSLICLGSGVGFLYGTYCTLSVFGGDTGMADHLTFDSAAMIIAFVSVGKYLEAMGKVRTNDAVSGLMDMRPSEASVIRGGKEVRIPADELVEGDVVLVRPGEGIPADGTVMEGCSSVDESMLTGESAPVSKRPGDGVYGATVNGESSLRIRADHVGKDTVLYQIVGMIEGAQGTKAPIARIADRAAAVFVPAVICIAVASCLLWLIAGGRSVSFSLTVLISVLVISCPCALGLATPLAIIMGTGKAAKHGILFKSAATLEAAGRVDAVILDKTGTITEGCPEVTSIYVPDGSDDIILPYAAAAEQDSEHPIAKAIRHRAEADGIHIPDHTAFESRTGNGVICDVEGTKTVVGNGALMAEMGIDVSELEARYSSLSAEAKTCVYVALDGKARGIISVSDPVKKTSGSAVASMISLGVAPIMVTGDNGDTALAVGRTVGIDDIRYGAMPKDKIDIVKELQIKQKTVAMVGDGINDAPALTQANVGMAVGSGTDIAIGAADVVLMNTDLRTVPTVLEIGRATVRNIRQNLFLAFVYNAICIPIAAGLPYILGMGEFTHMPMLAAAAMACSSLSVTANALRLGRFEPGSITHE</sequence>
<reference evidence="12 13" key="1">
    <citation type="submission" date="2016-10" db="EMBL/GenBank/DDBJ databases">
        <title>Complete genome of the TMA-utilizing, human hosted archaeon Methanomethylophilus alvus Gen. nov, sp. nov., strain Mx-05, derived from a pure culture.</title>
        <authorList>
            <person name="Brugere J.-F."/>
            <person name="Ben Hania W."/>
            <person name="Chaudhary P.P."/>
            <person name="Gaci N."/>
            <person name="Borrel G."/>
            <person name="Cao Van Tuat L."/>
            <person name="Fardeau M.-L."/>
            <person name="Harris H.M.B."/>
            <person name="O'Toole P.W."/>
            <person name="Ollivier B."/>
        </authorList>
    </citation>
    <scope>NUCLEOTIDE SEQUENCE [LARGE SCALE GENOMIC DNA]</scope>
    <source>
        <strain evidence="12 13">Mx-05</strain>
    </source>
</reference>
<keyword evidence="8 10" id="KW-1133">Transmembrane helix</keyword>
<comment type="subcellular location">
    <subcellularLocation>
        <location evidence="1">Endomembrane system</location>
        <topology evidence="1">Multi-pass membrane protein</topology>
    </subcellularLocation>
</comment>
<dbReference type="GO" id="GO:0012505">
    <property type="term" value="C:endomembrane system"/>
    <property type="evidence" value="ECO:0007669"/>
    <property type="project" value="UniProtKB-SubCell"/>
</dbReference>
<keyword evidence="6" id="KW-0067">ATP-binding</keyword>
<dbReference type="GO" id="GO:0005524">
    <property type="term" value="F:ATP binding"/>
    <property type="evidence" value="ECO:0007669"/>
    <property type="project" value="UniProtKB-KW"/>
</dbReference>
<dbReference type="InterPro" id="IPR036163">
    <property type="entry name" value="HMA_dom_sf"/>
</dbReference>
<dbReference type="NCBIfam" id="TIGR01525">
    <property type="entry name" value="ATPase-IB_hvy"/>
    <property type="match status" value="1"/>
</dbReference>
<dbReference type="GO" id="GO:0005507">
    <property type="term" value="F:copper ion binding"/>
    <property type="evidence" value="ECO:0007669"/>
    <property type="project" value="TreeGrafter"/>
</dbReference>
<dbReference type="Proteomes" id="UP000273278">
    <property type="component" value="Chromosome"/>
</dbReference>
<dbReference type="CDD" id="cd00371">
    <property type="entry name" value="HMA"/>
    <property type="match status" value="1"/>
</dbReference>
<comment type="similarity">
    <text evidence="2">Belongs to the cation transport ATPase (P-type) (TC 3.A.3) family. Type IB subfamily.</text>
</comment>
<dbReference type="InterPro" id="IPR027256">
    <property type="entry name" value="P-typ_ATPase_IB"/>
</dbReference>
<dbReference type="NCBIfam" id="TIGR01494">
    <property type="entry name" value="ATPase_P-type"/>
    <property type="match status" value="1"/>
</dbReference>
<dbReference type="SUPFAM" id="SSF56784">
    <property type="entry name" value="HAD-like"/>
    <property type="match status" value="1"/>
</dbReference>
<evidence type="ECO:0000256" key="3">
    <source>
        <dbReference type="ARBA" id="ARBA00022692"/>
    </source>
</evidence>
<dbReference type="Pfam" id="PF00702">
    <property type="entry name" value="Hydrolase"/>
    <property type="match status" value="1"/>
</dbReference>
<evidence type="ECO:0000256" key="8">
    <source>
        <dbReference type="ARBA" id="ARBA00022989"/>
    </source>
</evidence>
<dbReference type="OMA" id="WECFFDE"/>
<dbReference type="SUPFAM" id="SSF55008">
    <property type="entry name" value="HMA, heavy metal-associated domain"/>
    <property type="match status" value="1"/>
</dbReference>
<evidence type="ECO:0000256" key="5">
    <source>
        <dbReference type="ARBA" id="ARBA00022741"/>
    </source>
</evidence>
<dbReference type="PANTHER" id="PTHR43520:SF8">
    <property type="entry name" value="P-TYPE CU(+) TRANSPORTER"/>
    <property type="match status" value="1"/>
</dbReference>
<evidence type="ECO:0000313" key="13">
    <source>
        <dbReference type="Proteomes" id="UP000273278"/>
    </source>
</evidence>
<organism evidence="12 13">
    <name type="scientific">Methanomethylophilus alvi</name>
    <dbReference type="NCBI Taxonomy" id="1291540"/>
    <lineage>
        <taxon>Archaea</taxon>
        <taxon>Methanobacteriati</taxon>
        <taxon>Thermoplasmatota</taxon>
        <taxon>Thermoplasmata</taxon>
        <taxon>Methanomassiliicoccales</taxon>
        <taxon>Methanomethylophilaceae</taxon>
        <taxon>Methanomethylophilus</taxon>
    </lineage>
</organism>
<dbReference type="PRINTS" id="PR00119">
    <property type="entry name" value="CATATPASE"/>
</dbReference>
<evidence type="ECO:0000256" key="7">
    <source>
        <dbReference type="ARBA" id="ARBA00022967"/>
    </source>
</evidence>
<evidence type="ECO:0000313" key="12">
    <source>
        <dbReference type="EMBL" id="AYQ54470.1"/>
    </source>
</evidence>
<evidence type="ECO:0000256" key="10">
    <source>
        <dbReference type="SAM" id="Phobius"/>
    </source>
</evidence>
<dbReference type="PRINTS" id="PR00943">
    <property type="entry name" value="CUATPASE"/>
</dbReference>
<evidence type="ECO:0000256" key="9">
    <source>
        <dbReference type="ARBA" id="ARBA00023136"/>
    </source>
</evidence>
<dbReference type="InterPro" id="IPR017969">
    <property type="entry name" value="Heavy-metal-associated_CS"/>
</dbReference>
<evidence type="ECO:0000256" key="4">
    <source>
        <dbReference type="ARBA" id="ARBA00022723"/>
    </source>
</evidence>
<feature type="transmembrane region" description="Helical" evidence="10">
    <location>
        <begin position="89"/>
        <end position="108"/>
    </location>
</feature>
<evidence type="ECO:0000256" key="6">
    <source>
        <dbReference type="ARBA" id="ARBA00022840"/>
    </source>
</evidence>
<dbReference type="PROSITE" id="PS50846">
    <property type="entry name" value="HMA_2"/>
    <property type="match status" value="1"/>
</dbReference>
<proteinExistence type="inferred from homology"/>
<gene>
    <name evidence="12" type="ORF">BKD89_01385</name>
</gene>
<dbReference type="InterPro" id="IPR023214">
    <property type="entry name" value="HAD_sf"/>
</dbReference>
<keyword evidence="7" id="KW-1278">Translocase</keyword>
<dbReference type="PROSITE" id="PS00154">
    <property type="entry name" value="ATPASE_E1_E2"/>
    <property type="match status" value="1"/>
</dbReference>
<name>A0A3G3IF92_9ARCH</name>
<evidence type="ECO:0000256" key="1">
    <source>
        <dbReference type="ARBA" id="ARBA00004127"/>
    </source>
</evidence>
<dbReference type="InterPro" id="IPR006121">
    <property type="entry name" value="HMA_dom"/>
</dbReference>
<dbReference type="EMBL" id="CP017686">
    <property type="protein sequence ID" value="AYQ54470.1"/>
    <property type="molecule type" value="Genomic_DNA"/>
</dbReference>